<comment type="similarity">
    <text evidence="2">Belongs to the ABC transporter superfamily. ABCD family. Peroxisomal fatty acyl CoA transporter (TC 3.A.1.203) subfamily.</text>
</comment>
<evidence type="ECO:0000256" key="8">
    <source>
        <dbReference type="ARBA" id="ARBA00022967"/>
    </source>
</evidence>
<evidence type="ECO:0008006" key="17">
    <source>
        <dbReference type="Google" id="ProtNLM"/>
    </source>
</evidence>
<evidence type="ECO:0000259" key="14">
    <source>
        <dbReference type="PROSITE" id="PS50929"/>
    </source>
</evidence>
<dbReference type="CDD" id="cd03223">
    <property type="entry name" value="ABCD_peroxisomal_ALDP"/>
    <property type="match status" value="1"/>
</dbReference>
<evidence type="ECO:0000256" key="4">
    <source>
        <dbReference type="ARBA" id="ARBA00022692"/>
    </source>
</evidence>
<evidence type="ECO:0000256" key="5">
    <source>
        <dbReference type="ARBA" id="ARBA00022741"/>
    </source>
</evidence>
<dbReference type="InterPro" id="IPR003593">
    <property type="entry name" value="AAA+_ATPase"/>
</dbReference>
<dbReference type="SUPFAM" id="SSF90123">
    <property type="entry name" value="ABC transporter transmembrane region"/>
    <property type="match status" value="1"/>
</dbReference>
<dbReference type="Gene3D" id="1.20.1560.10">
    <property type="entry name" value="ABC transporter type 1, transmembrane domain"/>
    <property type="match status" value="1"/>
</dbReference>
<organism evidence="15 16">
    <name type="scientific">Parthenolecanium corni</name>
    <dbReference type="NCBI Taxonomy" id="536013"/>
    <lineage>
        <taxon>Eukaryota</taxon>
        <taxon>Metazoa</taxon>
        <taxon>Ecdysozoa</taxon>
        <taxon>Arthropoda</taxon>
        <taxon>Hexapoda</taxon>
        <taxon>Insecta</taxon>
        <taxon>Pterygota</taxon>
        <taxon>Neoptera</taxon>
        <taxon>Paraneoptera</taxon>
        <taxon>Hemiptera</taxon>
        <taxon>Sternorrhyncha</taxon>
        <taxon>Coccoidea</taxon>
        <taxon>Coccidae</taxon>
        <taxon>Parthenolecanium</taxon>
    </lineage>
</organism>
<comment type="caution">
    <text evidence="15">The sequence shown here is derived from an EMBL/GenBank/DDBJ whole genome shotgun (WGS) entry which is preliminary data.</text>
</comment>
<reference evidence="15 16" key="1">
    <citation type="submission" date="2024-03" db="EMBL/GenBank/DDBJ databases">
        <title>Adaptation during the transition from Ophiocordyceps entomopathogen to insect associate is accompanied by gene loss and intensified selection.</title>
        <authorList>
            <person name="Ward C.M."/>
            <person name="Onetto C.A."/>
            <person name="Borneman A.R."/>
        </authorList>
    </citation>
    <scope>NUCLEOTIDE SEQUENCE [LARGE SCALE GENOMIC DNA]</scope>
    <source>
        <strain evidence="15">AWRI1</strain>
        <tissue evidence="15">Single Adult Female</tissue>
    </source>
</reference>
<keyword evidence="10 12" id="KW-0472">Membrane</keyword>
<evidence type="ECO:0000256" key="6">
    <source>
        <dbReference type="ARBA" id="ARBA00022801"/>
    </source>
</evidence>
<keyword evidence="11" id="KW-0576">Peroxisome</keyword>
<dbReference type="AlphaFoldDB" id="A0AAN9XZQ0"/>
<dbReference type="InterPro" id="IPR050835">
    <property type="entry name" value="ABC_transporter_sub-D"/>
</dbReference>
<keyword evidence="4 12" id="KW-0812">Transmembrane</keyword>
<dbReference type="Proteomes" id="UP001367676">
    <property type="component" value="Unassembled WGS sequence"/>
</dbReference>
<dbReference type="GO" id="GO:0005324">
    <property type="term" value="F:long-chain fatty acid transmembrane transporter activity"/>
    <property type="evidence" value="ECO:0007669"/>
    <property type="project" value="TreeGrafter"/>
</dbReference>
<dbReference type="EMBL" id="JBBCAQ010000037">
    <property type="protein sequence ID" value="KAK7574453.1"/>
    <property type="molecule type" value="Genomic_DNA"/>
</dbReference>
<feature type="transmembrane region" description="Helical" evidence="12">
    <location>
        <begin position="164"/>
        <end position="186"/>
    </location>
</feature>
<dbReference type="InterPro" id="IPR017871">
    <property type="entry name" value="ABC_transporter-like_CS"/>
</dbReference>
<dbReference type="GO" id="GO:0005778">
    <property type="term" value="C:peroxisomal membrane"/>
    <property type="evidence" value="ECO:0007669"/>
    <property type="project" value="UniProtKB-SubCell"/>
</dbReference>
<feature type="transmembrane region" description="Helical" evidence="12">
    <location>
        <begin position="206"/>
        <end position="226"/>
    </location>
</feature>
<dbReference type="Gene3D" id="3.40.50.300">
    <property type="entry name" value="P-loop containing nucleotide triphosphate hydrolases"/>
    <property type="match status" value="1"/>
</dbReference>
<keyword evidence="3" id="KW-0813">Transport</keyword>
<keyword evidence="5" id="KW-0547">Nucleotide-binding</keyword>
<dbReference type="PANTHER" id="PTHR11384:SF67">
    <property type="entry name" value="ATP-BINDING CASSETTE SUB-FAMILY D MEMBER 1"/>
    <property type="match status" value="1"/>
</dbReference>
<dbReference type="Pfam" id="PF00005">
    <property type="entry name" value="ABC_tran"/>
    <property type="match status" value="1"/>
</dbReference>
<sequence length="794" mass="88700">MPSVISKYFNSHGVPERLIGNREYLSKALIASTLLLYGCKISYPILMKVCCQQTSPKNAKSDETVTAVLRSEQNGAYQKSKDGLCNGGTVPNGKNKLTDNNNKITVANGNLLGAKCQLTIDTSKKPKSTSKRKLLSVGFDKEFVIRFYKLLRLMIPGIFCKETGLLLIHTCALTARTFLSIFVASMEGEMVKFIVRKDVKNFAYMILKWLAIAVPATFINSLIRYLECKLALAFRSRLVNHAYNLYFKEETYYRVSNIDGRIENADHRLTEDISAFTSSVAHLYSHITKPLFDCGLIAFALARSSQKMGASVIPGPLLALVMITMTGHILRVVSPKFGVMVAIEAERKAYLRHIHTRVITNAEEIAFYRGHEVEQSHLENSYDLLVKQKNNILLQKLWYIVLEQFLMKYVWSGTGMVIVSLPLLTGVKNSPVSANTEIGVSERTQYFTTARNLLINGGDAVERLMSSYKEIVELAGYTYRVSVMFDVFDDVSKGKYERSSIVSATKQHPACPLRFSENGQLVALGVIESSIDGSISLKNVPVVTPNGDVVVPSLTLTISPGNHLLITGPNGCGKSSLFRILSGLWPIYHGTLVKPAQCSMFYIPQRPYMSLGSLREQVIYPDTISKMRKKGFTDEDLERCLERVRLSYLIVREGGWDATADWKDILSGGEKQRMAIARLFYHKPAFALLDECTSAVSIDVESDMYQAAKDAGITLLTISHRPSLWKFHSQILKFDGEGGWTLRYLTENNTVDETTTEQQSKVKAQDQDSSCGTFAVWYVLGPCGPWLRLPTPVK</sequence>
<dbReference type="PROSITE" id="PS50929">
    <property type="entry name" value="ABC_TM1F"/>
    <property type="match status" value="1"/>
</dbReference>
<evidence type="ECO:0000256" key="9">
    <source>
        <dbReference type="ARBA" id="ARBA00022989"/>
    </source>
</evidence>
<dbReference type="InterPro" id="IPR027417">
    <property type="entry name" value="P-loop_NTPase"/>
</dbReference>
<keyword evidence="9 12" id="KW-1133">Transmembrane helix</keyword>
<evidence type="ECO:0000313" key="15">
    <source>
        <dbReference type="EMBL" id="KAK7574453.1"/>
    </source>
</evidence>
<dbReference type="GO" id="GO:0015910">
    <property type="term" value="P:long-chain fatty acid import into peroxisome"/>
    <property type="evidence" value="ECO:0007669"/>
    <property type="project" value="TreeGrafter"/>
</dbReference>
<name>A0AAN9XZQ0_9HEMI</name>
<dbReference type="GO" id="GO:0016887">
    <property type="term" value="F:ATP hydrolysis activity"/>
    <property type="evidence" value="ECO:0007669"/>
    <property type="project" value="InterPro"/>
</dbReference>
<evidence type="ECO:0000256" key="7">
    <source>
        <dbReference type="ARBA" id="ARBA00022840"/>
    </source>
</evidence>
<feature type="domain" description="ABC transporter" evidence="13">
    <location>
        <begin position="535"/>
        <end position="762"/>
    </location>
</feature>
<comment type="subcellular location">
    <subcellularLocation>
        <location evidence="1">Peroxisome membrane</location>
        <topology evidence="1">Multi-pass membrane protein</topology>
    </subcellularLocation>
</comment>
<dbReference type="PROSITE" id="PS00211">
    <property type="entry name" value="ABC_TRANSPORTER_1"/>
    <property type="match status" value="1"/>
</dbReference>
<protein>
    <recommendedName>
        <fullName evidence="17">ATP-binding cassette sub-family D member 2</fullName>
    </recommendedName>
</protein>
<dbReference type="GO" id="GO:0006635">
    <property type="term" value="P:fatty acid beta-oxidation"/>
    <property type="evidence" value="ECO:0007669"/>
    <property type="project" value="TreeGrafter"/>
</dbReference>
<dbReference type="GO" id="GO:0140359">
    <property type="term" value="F:ABC-type transporter activity"/>
    <property type="evidence" value="ECO:0007669"/>
    <property type="project" value="InterPro"/>
</dbReference>
<dbReference type="PROSITE" id="PS50893">
    <property type="entry name" value="ABC_TRANSPORTER_2"/>
    <property type="match status" value="1"/>
</dbReference>
<dbReference type="InterPro" id="IPR036640">
    <property type="entry name" value="ABC1_TM_sf"/>
</dbReference>
<evidence type="ECO:0000256" key="1">
    <source>
        <dbReference type="ARBA" id="ARBA00004585"/>
    </source>
</evidence>
<proteinExistence type="inferred from homology"/>
<evidence type="ECO:0000259" key="13">
    <source>
        <dbReference type="PROSITE" id="PS50893"/>
    </source>
</evidence>
<dbReference type="PANTHER" id="PTHR11384">
    <property type="entry name" value="ATP-BINDING CASSETTE, SUB-FAMILY D MEMBER"/>
    <property type="match status" value="1"/>
</dbReference>
<dbReference type="FunFam" id="3.40.50.300:FF:000800">
    <property type="entry name" value="ATP-binding cassette sub-family D member 1"/>
    <property type="match status" value="1"/>
</dbReference>
<keyword evidence="7" id="KW-0067">ATP-binding</keyword>
<keyword evidence="8" id="KW-1278">Translocase</keyword>
<evidence type="ECO:0000256" key="11">
    <source>
        <dbReference type="ARBA" id="ARBA00023140"/>
    </source>
</evidence>
<evidence type="ECO:0000256" key="2">
    <source>
        <dbReference type="ARBA" id="ARBA00008575"/>
    </source>
</evidence>
<evidence type="ECO:0000256" key="3">
    <source>
        <dbReference type="ARBA" id="ARBA00022448"/>
    </source>
</evidence>
<dbReference type="InterPro" id="IPR003439">
    <property type="entry name" value="ABC_transporter-like_ATP-bd"/>
</dbReference>
<keyword evidence="6" id="KW-0378">Hydrolase</keyword>
<dbReference type="GO" id="GO:0042760">
    <property type="term" value="P:very long-chain fatty acid catabolic process"/>
    <property type="evidence" value="ECO:0007669"/>
    <property type="project" value="TreeGrafter"/>
</dbReference>
<dbReference type="InterPro" id="IPR011527">
    <property type="entry name" value="ABC1_TM_dom"/>
</dbReference>
<dbReference type="Pfam" id="PF06472">
    <property type="entry name" value="ABC_membrane_2"/>
    <property type="match status" value="1"/>
</dbReference>
<dbReference type="SMART" id="SM00382">
    <property type="entry name" value="AAA"/>
    <property type="match status" value="1"/>
</dbReference>
<evidence type="ECO:0000256" key="10">
    <source>
        <dbReference type="ARBA" id="ARBA00023136"/>
    </source>
</evidence>
<dbReference type="SUPFAM" id="SSF52540">
    <property type="entry name" value="P-loop containing nucleoside triphosphate hydrolases"/>
    <property type="match status" value="1"/>
</dbReference>
<feature type="domain" description="ABC transmembrane type-1" evidence="14">
    <location>
        <begin position="167"/>
        <end position="407"/>
    </location>
</feature>
<evidence type="ECO:0000256" key="12">
    <source>
        <dbReference type="SAM" id="Phobius"/>
    </source>
</evidence>
<evidence type="ECO:0000313" key="16">
    <source>
        <dbReference type="Proteomes" id="UP001367676"/>
    </source>
</evidence>
<keyword evidence="16" id="KW-1185">Reference proteome</keyword>
<dbReference type="GO" id="GO:0005524">
    <property type="term" value="F:ATP binding"/>
    <property type="evidence" value="ECO:0007669"/>
    <property type="project" value="UniProtKB-KW"/>
</dbReference>
<gene>
    <name evidence="15" type="ORF">V9T40_011644</name>
</gene>
<accession>A0AAN9XZQ0</accession>
<dbReference type="GO" id="GO:0007031">
    <property type="term" value="P:peroxisome organization"/>
    <property type="evidence" value="ECO:0007669"/>
    <property type="project" value="TreeGrafter"/>
</dbReference>
<feature type="transmembrane region" description="Helical" evidence="12">
    <location>
        <begin position="312"/>
        <end position="330"/>
    </location>
</feature>